<evidence type="ECO:0000313" key="2">
    <source>
        <dbReference type="EMBL" id="PJC23887.1"/>
    </source>
</evidence>
<gene>
    <name evidence="2" type="ORF">CO058_00950</name>
</gene>
<feature type="transmembrane region" description="Helical" evidence="1">
    <location>
        <begin position="15"/>
        <end position="33"/>
    </location>
</feature>
<evidence type="ECO:0008006" key="4">
    <source>
        <dbReference type="Google" id="ProtNLM"/>
    </source>
</evidence>
<proteinExistence type="predicted"/>
<dbReference type="Proteomes" id="UP000229756">
    <property type="component" value="Unassembled WGS sequence"/>
</dbReference>
<evidence type="ECO:0000313" key="3">
    <source>
        <dbReference type="Proteomes" id="UP000229756"/>
    </source>
</evidence>
<keyword evidence="1" id="KW-1133">Transmembrane helix</keyword>
<evidence type="ECO:0000256" key="1">
    <source>
        <dbReference type="SAM" id="Phobius"/>
    </source>
</evidence>
<dbReference type="AlphaFoldDB" id="A0A2M8EMH8"/>
<keyword evidence="1" id="KW-0812">Transmembrane</keyword>
<dbReference type="EMBL" id="PFSJ01000007">
    <property type="protein sequence ID" value="PJC23887.1"/>
    <property type="molecule type" value="Genomic_DNA"/>
</dbReference>
<comment type="caution">
    <text evidence="2">The sequence shown here is derived from an EMBL/GenBank/DDBJ whole genome shotgun (WGS) entry which is preliminary data.</text>
</comment>
<sequence length="235" mass="27017">MRSSKFYKNKSRKPIYHLLSLILLVVVGIFFSFKNIFKINELEIDGTGESDIASFYEVFSKTYKGISIFDINDSDIKVFVEDSFPSYAFKRKIYIFPSKLLIEVESRNEIYTISDSNGSIFSIDSQGYVFKVANEDSKVDVRYDKPIEIGNYLNEALIKAAFLYVFDEGEVIISGNEISMNLDSGGKVILPKNVDKSDISRINETLQKIVQKYTIENRGIEYIDMRFSKPVIKFK</sequence>
<reference evidence="3" key="1">
    <citation type="submission" date="2017-09" db="EMBL/GenBank/DDBJ databases">
        <title>Depth-based differentiation of microbial function through sediment-hosted aquifers and enrichment of novel symbionts in the deep terrestrial subsurface.</title>
        <authorList>
            <person name="Probst A.J."/>
            <person name="Ladd B."/>
            <person name="Jarett J.K."/>
            <person name="Geller-Mcgrath D.E."/>
            <person name="Sieber C.M.K."/>
            <person name="Emerson J.B."/>
            <person name="Anantharaman K."/>
            <person name="Thomas B.C."/>
            <person name="Malmstrom R."/>
            <person name="Stieglmeier M."/>
            <person name="Klingl A."/>
            <person name="Woyke T."/>
            <person name="Ryan C.M."/>
            <person name="Banfield J.F."/>
        </authorList>
    </citation>
    <scope>NUCLEOTIDE SEQUENCE [LARGE SCALE GENOMIC DNA]</scope>
</reference>
<protein>
    <recommendedName>
        <fullName evidence="4">POTRA domain-containing protein</fullName>
    </recommendedName>
</protein>
<name>A0A2M8EMH8_UNCKA</name>
<organism evidence="2 3">
    <name type="scientific">candidate division WWE3 bacterium CG_4_9_14_0_2_um_filter_35_11</name>
    <dbReference type="NCBI Taxonomy" id="1975077"/>
    <lineage>
        <taxon>Bacteria</taxon>
        <taxon>Katanobacteria</taxon>
    </lineage>
</organism>
<accession>A0A2M8EMH8</accession>
<keyword evidence="1" id="KW-0472">Membrane</keyword>